<evidence type="ECO:0000313" key="6">
    <source>
        <dbReference type="EMBL" id="KGD61446.1"/>
    </source>
</evidence>
<evidence type="ECO:0000256" key="2">
    <source>
        <dbReference type="ARBA" id="ARBA00023134"/>
    </source>
</evidence>
<keyword evidence="1 3" id="KW-0547">Nucleotide-binding</keyword>
<dbReference type="InterPro" id="IPR023179">
    <property type="entry name" value="GTP-bd_ortho_bundle_sf"/>
</dbReference>
<dbReference type="PANTHER" id="PTHR45782:SF4">
    <property type="entry name" value="MITOCHONDRIAL RIBOSOME-ASSOCIATED GTPASE 1"/>
    <property type="match status" value="1"/>
</dbReference>
<dbReference type="Proteomes" id="UP000029443">
    <property type="component" value="Unassembled WGS sequence"/>
</dbReference>
<feature type="domain" description="CP-type G" evidence="5">
    <location>
        <begin position="14"/>
        <end position="172"/>
    </location>
</feature>
<name>A0ABR4WDB1_9GAMM</name>
<reference evidence="6 7" key="1">
    <citation type="submission" date="2012-09" db="EMBL/GenBank/DDBJ databases">
        <title>Genome Sequence of alkane-degrading Bacterium Alcanivorax jadensis T9.</title>
        <authorList>
            <person name="Lai Q."/>
            <person name="Shao Z."/>
        </authorList>
    </citation>
    <scope>NUCLEOTIDE SEQUENCE [LARGE SCALE GENOMIC DNA]</scope>
    <source>
        <strain evidence="6 7">T9</strain>
    </source>
</reference>
<dbReference type="RefSeq" id="WP_035246397.1">
    <property type="nucleotide sequence ID" value="NZ_ARXU01000004.1"/>
</dbReference>
<keyword evidence="3" id="KW-0963">Cytoplasm</keyword>
<organism evidence="6 7">
    <name type="scientific">Alcanivorax jadensis T9</name>
    <dbReference type="NCBI Taxonomy" id="1177181"/>
    <lineage>
        <taxon>Bacteria</taxon>
        <taxon>Pseudomonadati</taxon>
        <taxon>Pseudomonadota</taxon>
        <taxon>Gammaproteobacteria</taxon>
        <taxon>Oceanospirillales</taxon>
        <taxon>Alcanivoracaceae</taxon>
        <taxon>Alcanivorax</taxon>
    </lineage>
</organism>
<dbReference type="EMBL" id="ARXU01000004">
    <property type="protein sequence ID" value="KGD61446.1"/>
    <property type="molecule type" value="Genomic_DNA"/>
</dbReference>
<keyword evidence="2 3" id="KW-0342">GTP-binding</keyword>
<dbReference type="PRINTS" id="PR00326">
    <property type="entry name" value="GTP1OBG"/>
</dbReference>
<evidence type="ECO:0000259" key="5">
    <source>
        <dbReference type="PROSITE" id="PS51721"/>
    </source>
</evidence>
<dbReference type="CDD" id="cd01856">
    <property type="entry name" value="YlqF"/>
    <property type="match status" value="1"/>
</dbReference>
<keyword evidence="4" id="KW-0175">Coiled coil</keyword>
<comment type="function">
    <text evidence="3">Required for a late step of 50S ribosomal subunit assembly. Has GTPase activity.</text>
</comment>
<proteinExistence type="inferred from homology"/>
<comment type="similarity">
    <text evidence="3">Belongs to the TRAFAC class YlqF/YawG GTPase family. MTG1 subfamily.</text>
</comment>
<dbReference type="Gene3D" id="3.40.50.300">
    <property type="entry name" value="P-loop containing nucleotide triphosphate hydrolases"/>
    <property type="match status" value="1"/>
</dbReference>
<dbReference type="NCBIfam" id="TIGR03596">
    <property type="entry name" value="GTPase_YlqF"/>
    <property type="match status" value="1"/>
</dbReference>
<dbReference type="InterPro" id="IPR016478">
    <property type="entry name" value="GTPase_MTG1"/>
</dbReference>
<protein>
    <recommendedName>
        <fullName evidence="3">Ribosome biogenesis GTPase A</fullName>
    </recommendedName>
</protein>
<dbReference type="Gene3D" id="1.10.1580.10">
    <property type="match status" value="1"/>
</dbReference>
<comment type="caution">
    <text evidence="6">The sequence shown here is derived from an EMBL/GenBank/DDBJ whole genome shotgun (WGS) entry which is preliminary data.</text>
</comment>
<evidence type="ECO:0000256" key="4">
    <source>
        <dbReference type="SAM" id="Coils"/>
    </source>
</evidence>
<dbReference type="InterPro" id="IPR019991">
    <property type="entry name" value="GTP-bd_ribosome_bgen"/>
</dbReference>
<evidence type="ECO:0000256" key="1">
    <source>
        <dbReference type="ARBA" id="ARBA00022741"/>
    </source>
</evidence>
<gene>
    <name evidence="6" type="primary">rbgA</name>
    <name evidence="6" type="ORF">T9A_01395</name>
</gene>
<dbReference type="PROSITE" id="PS51721">
    <property type="entry name" value="G_CP"/>
    <property type="match status" value="1"/>
</dbReference>
<evidence type="ECO:0000313" key="7">
    <source>
        <dbReference type="Proteomes" id="UP000029443"/>
    </source>
</evidence>
<dbReference type="InterPro" id="IPR006073">
    <property type="entry name" value="GTP-bd"/>
</dbReference>
<sequence length="312" mass="34873">MSINWFPGHMNKATREIREILPKVDLIIEIVDARLPYSSSNPVIENFRAGKPCLKLLSKSDLADPAITQQWLEHLQKDPTVRALAITTHQPEPMRKLADICQQMVHKKRDRATTITALITGIPNVGKSTFINTLAGRQVARAGNEPAVTQRQQRIELGGGLILIDSPGILWPKIENRNSGYRLALSGAIKATAMQEDDVALFAAEYFMQAYPEQMKERFKRDDLPEEGVPFLETIGKQRGCLGSGGHVDFDRAATLLISEYRGGRLGQLTLETPAMAEQEHVKVAEIRRLKEEEKEAKKKARKAAYKAKGQK</sequence>
<dbReference type="PANTHER" id="PTHR45782">
    <property type="entry name" value="MITOCHONDRIAL RIBOSOME-ASSOCIATED GTPASE 1"/>
    <property type="match status" value="1"/>
</dbReference>
<dbReference type="PIRSF" id="PIRSF006230">
    <property type="entry name" value="MG442"/>
    <property type="match status" value="1"/>
</dbReference>
<accession>A0ABR4WDB1</accession>
<dbReference type="SUPFAM" id="SSF52540">
    <property type="entry name" value="P-loop containing nucleoside triphosphate hydrolases"/>
    <property type="match status" value="1"/>
</dbReference>
<dbReference type="InterPro" id="IPR030378">
    <property type="entry name" value="G_CP_dom"/>
</dbReference>
<evidence type="ECO:0000256" key="3">
    <source>
        <dbReference type="PIRNR" id="PIRNR006230"/>
    </source>
</evidence>
<feature type="coiled-coil region" evidence="4">
    <location>
        <begin position="276"/>
        <end position="307"/>
    </location>
</feature>
<dbReference type="Pfam" id="PF01926">
    <property type="entry name" value="MMR_HSR1"/>
    <property type="match status" value="1"/>
</dbReference>
<dbReference type="InterPro" id="IPR027417">
    <property type="entry name" value="P-loop_NTPase"/>
</dbReference>
<comment type="subcellular location">
    <subcellularLocation>
        <location evidence="3">Cytoplasm</location>
    </subcellularLocation>
</comment>
<keyword evidence="7" id="KW-1185">Reference proteome</keyword>